<protein>
    <recommendedName>
        <fullName evidence="2">D-aminoacyl-tRNA deacylase</fullName>
        <ecNumber evidence="2">3.1.1.96</ecNumber>
    </recommendedName>
</protein>
<evidence type="ECO:0000256" key="3">
    <source>
        <dbReference type="ARBA" id="ARBA00047676"/>
    </source>
</evidence>
<dbReference type="PANTHER" id="PTHR10472:SF5">
    <property type="entry name" value="D-AMINOACYL-TRNA DEACYLASE 1"/>
    <property type="match status" value="1"/>
</dbReference>
<dbReference type="EMBL" id="CAJNDS010001502">
    <property type="protein sequence ID" value="CAE7262274.1"/>
    <property type="molecule type" value="Genomic_DNA"/>
</dbReference>
<comment type="catalytic activity">
    <reaction evidence="4">
        <text>a D-aminoacyl-tRNA + H2O = a tRNA + a D-alpha-amino acid + H(+)</text>
        <dbReference type="Rhea" id="RHEA:13953"/>
        <dbReference type="Rhea" id="RHEA-COMP:10123"/>
        <dbReference type="Rhea" id="RHEA-COMP:10124"/>
        <dbReference type="ChEBI" id="CHEBI:15377"/>
        <dbReference type="ChEBI" id="CHEBI:15378"/>
        <dbReference type="ChEBI" id="CHEBI:59871"/>
        <dbReference type="ChEBI" id="CHEBI:78442"/>
        <dbReference type="ChEBI" id="CHEBI:79333"/>
        <dbReference type="EC" id="3.1.1.96"/>
    </reaction>
</comment>
<reference evidence="6" key="1">
    <citation type="submission" date="2021-02" db="EMBL/GenBank/DDBJ databases">
        <authorList>
            <person name="Dougan E. K."/>
            <person name="Rhodes N."/>
            <person name="Thang M."/>
            <person name="Chan C."/>
        </authorList>
    </citation>
    <scope>NUCLEOTIDE SEQUENCE</scope>
</reference>
<sequence>MKLLGLKVSRAAVQVNGLVVTRIGVGLVLFVGFRAGDAGDELKTLAAKVTKIKLWPDVSPAGADADSHADPEPKPSNVVDCGYEVLVVLQQSLCAIFPGPQPTQREAMDESEAQLLFQELLKQLRLRYQEEMVVAAPFGEAAHVETTSDGLGLFDLSVLNEPPGKAAKPVGPAGGQARGPARVPSVETVTKALRKLSHLPRGKLETASSQIYRVMGMKKFRDALSEVDQAVADDFAEALEAAGKCFPERQQEQITAWTGLAMSPGSEAGMDAEDGPETQEEATPADDLDQQLEELREEVANPEMAAARKVAASKAAVRPPAGRVKSEAYAPAMAAARSWVRNRQQQQHWQKTHRPREPPYPPGGKGGKGQKGKKGKGKSWGSGRRAIGGILSLDASANLHGTRQLQHQDFESGQLRRFADGPGGRGLLRPKVEITEAKAGLPRRRPAGSDPAPSRKLAKGTPTLEVMTPPPTADDFNDI</sequence>
<feature type="compositionally biased region" description="Basic residues" evidence="5">
    <location>
        <begin position="368"/>
        <end position="377"/>
    </location>
</feature>
<keyword evidence="7" id="KW-1185">Reference proteome</keyword>
<comment type="caution">
    <text evidence="6">The sequence shown here is derived from an EMBL/GenBank/DDBJ whole genome shotgun (WGS) entry which is preliminary data.</text>
</comment>
<dbReference type="AlphaFoldDB" id="A0A812MCY1"/>
<dbReference type="SUPFAM" id="SSF69500">
    <property type="entry name" value="DTD-like"/>
    <property type="match status" value="1"/>
</dbReference>
<evidence type="ECO:0000313" key="6">
    <source>
        <dbReference type="EMBL" id="CAE7262274.1"/>
    </source>
</evidence>
<dbReference type="Proteomes" id="UP000604046">
    <property type="component" value="Unassembled WGS sequence"/>
</dbReference>
<name>A0A812MCY1_9DINO</name>
<evidence type="ECO:0000256" key="2">
    <source>
        <dbReference type="ARBA" id="ARBA00013056"/>
    </source>
</evidence>
<feature type="compositionally biased region" description="Acidic residues" evidence="5">
    <location>
        <begin position="270"/>
        <end position="286"/>
    </location>
</feature>
<organism evidence="6 7">
    <name type="scientific">Symbiodinium natans</name>
    <dbReference type="NCBI Taxonomy" id="878477"/>
    <lineage>
        <taxon>Eukaryota</taxon>
        <taxon>Sar</taxon>
        <taxon>Alveolata</taxon>
        <taxon>Dinophyceae</taxon>
        <taxon>Suessiales</taxon>
        <taxon>Symbiodiniaceae</taxon>
        <taxon>Symbiodinium</taxon>
    </lineage>
</organism>
<evidence type="ECO:0000256" key="4">
    <source>
        <dbReference type="ARBA" id="ARBA00048018"/>
    </source>
</evidence>
<proteinExistence type="inferred from homology"/>
<dbReference type="Pfam" id="PF02580">
    <property type="entry name" value="Tyr_Deacylase"/>
    <property type="match status" value="1"/>
</dbReference>
<dbReference type="InterPro" id="IPR003732">
    <property type="entry name" value="Daa-tRNA_deacyls_DTD"/>
</dbReference>
<accession>A0A812MCY1</accession>
<dbReference type="InterPro" id="IPR023509">
    <property type="entry name" value="DTD-like_sf"/>
</dbReference>
<dbReference type="GO" id="GO:0005737">
    <property type="term" value="C:cytoplasm"/>
    <property type="evidence" value="ECO:0007669"/>
    <property type="project" value="InterPro"/>
</dbReference>
<dbReference type="Gene3D" id="3.50.80.10">
    <property type="entry name" value="D-tyrosyl-tRNA(Tyr) deacylase"/>
    <property type="match status" value="1"/>
</dbReference>
<feature type="region of interest" description="Disordered" evidence="5">
    <location>
        <begin position="337"/>
        <end position="384"/>
    </location>
</feature>
<evidence type="ECO:0000313" key="7">
    <source>
        <dbReference type="Proteomes" id="UP000604046"/>
    </source>
</evidence>
<dbReference type="EC" id="3.1.1.96" evidence="2"/>
<feature type="region of interest" description="Disordered" evidence="5">
    <location>
        <begin position="406"/>
        <end position="479"/>
    </location>
</feature>
<feature type="region of interest" description="Disordered" evidence="5">
    <location>
        <begin position="264"/>
        <end position="286"/>
    </location>
</feature>
<evidence type="ECO:0000256" key="5">
    <source>
        <dbReference type="SAM" id="MobiDB-lite"/>
    </source>
</evidence>
<dbReference type="PANTHER" id="PTHR10472">
    <property type="entry name" value="D-TYROSYL-TRNA TYR DEACYLASE"/>
    <property type="match status" value="1"/>
</dbReference>
<comment type="catalytic activity">
    <reaction evidence="3">
        <text>glycyl-tRNA(Ala) + H2O = tRNA(Ala) + glycine + H(+)</text>
        <dbReference type="Rhea" id="RHEA:53744"/>
        <dbReference type="Rhea" id="RHEA-COMP:9657"/>
        <dbReference type="Rhea" id="RHEA-COMP:13640"/>
        <dbReference type="ChEBI" id="CHEBI:15377"/>
        <dbReference type="ChEBI" id="CHEBI:15378"/>
        <dbReference type="ChEBI" id="CHEBI:57305"/>
        <dbReference type="ChEBI" id="CHEBI:78442"/>
        <dbReference type="ChEBI" id="CHEBI:78522"/>
        <dbReference type="EC" id="3.1.1.96"/>
    </reaction>
</comment>
<dbReference type="GO" id="GO:0051500">
    <property type="term" value="F:D-tyrosyl-tRNA(Tyr) deacylase activity"/>
    <property type="evidence" value="ECO:0007669"/>
    <property type="project" value="TreeGrafter"/>
</dbReference>
<comment type="similarity">
    <text evidence="1">Belongs to the DTD family.</text>
</comment>
<dbReference type="OrthoDB" id="428006at2759"/>
<evidence type="ECO:0000256" key="1">
    <source>
        <dbReference type="ARBA" id="ARBA00009673"/>
    </source>
</evidence>
<gene>
    <name evidence="6" type="primary">Dtd1</name>
    <name evidence="6" type="ORF">SNAT2548_LOCUS13749</name>
</gene>